<dbReference type="CDD" id="cd02516">
    <property type="entry name" value="CDP-ME_synthetase"/>
    <property type="match status" value="1"/>
</dbReference>
<evidence type="ECO:0000256" key="1">
    <source>
        <dbReference type="ARBA" id="ARBA00022679"/>
    </source>
</evidence>
<dbReference type="EC" id="2.7.7.60" evidence="3"/>
<protein>
    <recommendedName>
        <fullName evidence="3">2-C-methyl-D-erythritol 4-phosphate cytidylyltransferase</fullName>
        <ecNumber evidence="3">2.7.7.60</ecNumber>
    </recommendedName>
    <alternativeName>
        <fullName evidence="3">4-diphosphocytidyl-2C-methyl-D-erythritol synthase</fullName>
    </alternativeName>
    <alternativeName>
        <fullName evidence="3">MEP cytidylyltransferase</fullName>
        <shortName evidence="3">MCT</shortName>
    </alternativeName>
</protein>
<dbReference type="UniPathway" id="UPA00056">
    <property type="reaction ID" value="UER00093"/>
</dbReference>
<organism evidence="4 5">
    <name type="scientific">candidate division WOR-3 bacterium 4484_100</name>
    <dbReference type="NCBI Taxonomy" id="1936077"/>
    <lineage>
        <taxon>Bacteria</taxon>
        <taxon>Bacteria division WOR-3</taxon>
    </lineage>
</organism>
<dbReference type="PANTHER" id="PTHR32125:SF4">
    <property type="entry name" value="2-C-METHYL-D-ERYTHRITOL 4-PHOSPHATE CYTIDYLYLTRANSFERASE, CHLOROPLASTIC"/>
    <property type="match status" value="1"/>
</dbReference>
<comment type="catalytic activity">
    <reaction evidence="3">
        <text>2-C-methyl-D-erythritol 4-phosphate + CTP + H(+) = 4-CDP-2-C-methyl-D-erythritol + diphosphate</text>
        <dbReference type="Rhea" id="RHEA:13429"/>
        <dbReference type="ChEBI" id="CHEBI:15378"/>
        <dbReference type="ChEBI" id="CHEBI:33019"/>
        <dbReference type="ChEBI" id="CHEBI:37563"/>
        <dbReference type="ChEBI" id="CHEBI:57823"/>
        <dbReference type="ChEBI" id="CHEBI:58262"/>
        <dbReference type="EC" id="2.7.7.60"/>
    </reaction>
</comment>
<dbReference type="AlphaFoldDB" id="A0A1V4QFC9"/>
<gene>
    <name evidence="3" type="primary">ispD</name>
    <name evidence="4" type="ORF">BXT86_06510</name>
</gene>
<dbReference type="EMBL" id="MUKB01000125">
    <property type="protein sequence ID" value="OPX17436.1"/>
    <property type="molecule type" value="Genomic_DNA"/>
</dbReference>
<dbReference type="HAMAP" id="MF_00108">
    <property type="entry name" value="IspD"/>
    <property type="match status" value="1"/>
</dbReference>
<dbReference type="InterPro" id="IPR001228">
    <property type="entry name" value="IspD"/>
</dbReference>
<sequence length="221" mass="25422">MPNYAIIVAAGKGKRFRGKKQFVMLNHTPLLIHTLRPFEQSKMIDHIIVVVPKGSIDKTKKYIRTYRMKKVHKIVAGGPRRQDSVLRGFDTIKNQKGIVAIHDGVRPLISKTLINRGISLCKKYGAVIFGIKINDTIKQVKKRRVLKTVPRENLYSIQTPQFFKLSLLRSAFDKANLRYEYTDEASILESTGIPVYLFIGDKKNIKITHRSDLEFLKKFIK</sequence>
<comment type="caution">
    <text evidence="4">The sequence shown here is derived from an EMBL/GenBank/DDBJ whole genome shotgun (WGS) entry which is preliminary data.</text>
</comment>
<dbReference type="InterPro" id="IPR034683">
    <property type="entry name" value="IspD/TarI"/>
</dbReference>
<dbReference type="Gene3D" id="3.90.550.10">
    <property type="entry name" value="Spore Coat Polysaccharide Biosynthesis Protein SpsA, Chain A"/>
    <property type="match status" value="1"/>
</dbReference>
<dbReference type="InterPro" id="IPR029044">
    <property type="entry name" value="Nucleotide-diphossugar_trans"/>
</dbReference>
<feature type="site" description="Positions MEP for the nucleophilic attack" evidence="3">
    <location>
        <position position="206"/>
    </location>
</feature>
<accession>A0A1V4QFC9</accession>
<evidence type="ECO:0000313" key="4">
    <source>
        <dbReference type="EMBL" id="OPX17436.1"/>
    </source>
</evidence>
<keyword evidence="1 3" id="KW-0808">Transferase</keyword>
<dbReference type="InterPro" id="IPR050088">
    <property type="entry name" value="IspD/TarI_cytidylyltransf_bact"/>
</dbReference>
<feature type="site" description="Positions MEP for the nucleophilic attack" evidence="3">
    <location>
        <position position="151"/>
    </location>
</feature>
<keyword evidence="3" id="KW-0414">Isoprene biosynthesis</keyword>
<dbReference type="NCBIfam" id="TIGR00453">
    <property type="entry name" value="ispD"/>
    <property type="match status" value="1"/>
</dbReference>
<dbReference type="FunFam" id="3.90.550.10:FF:000003">
    <property type="entry name" value="2-C-methyl-D-erythritol 4-phosphate cytidylyltransferase"/>
    <property type="match status" value="1"/>
</dbReference>
<comment type="function">
    <text evidence="3">Catalyzes the formation of 4-diphosphocytidyl-2-C-methyl-D-erythritol from CTP and 2-C-methyl-D-erythritol 4-phosphate (MEP).</text>
</comment>
<dbReference type="Pfam" id="PF01128">
    <property type="entry name" value="IspD"/>
    <property type="match status" value="1"/>
</dbReference>
<comment type="similarity">
    <text evidence="3">Belongs to the IspD/TarI cytidylyltransferase family. IspD subfamily.</text>
</comment>
<name>A0A1V4QFC9_UNCW3</name>
<evidence type="ECO:0000313" key="5">
    <source>
        <dbReference type="Proteomes" id="UP000191663"/>
    </source>
</evidence>
<keyword evidence="2 3" id="KW-0548">Nucleotidyltransferase</keyword>
<dbReference type="SUPFAM" id="SSF53448">
    <property type="entry name" value="Nucleotide-diphospho-sugar transferases"/>
    <property type="match status" value="1"/>
</dbReference>
<dbReference type="GO" id="GO:0019288">
    <property type="term" value="P:isopentenyl diphosphate biosynthetic process, methylerythritol 4-phosphate pathway"/>
    <property type="evidence" value="ECO:0007669"/>
    <property type="project" value="UniProtKB-UniRule"/>
</dbReference>
<feature type="site" description="Transition state stabilizer" evidence="3">
    <location>
        <position position="20"/>
    </location>
</feature>
<evidence type="ECO:0000256" key="3">
    <source>
        <dbReference type="HAMAP-Rule" id="MF_00108"/>
    </source>
</evidence>
<dbReference type="PANTHER" id="PTHR32125">
    <property type="entry name" value="2-C-METHYL-D-ERYTHRITOL 4-PHOSPHATE CYTIDYLYLTRANSFERASE, CHLOROPLASTIC"/>
    <property type="match status" value="1"/>
</dbReference>
<feature type="site" description="Transition state stabilizer" evidence="3">
    <location>
        <position position="15"/>
    </location>
</feature>
<dbReference type="GO" id="GO:0050518">
    <property type="term" value="F:2-C-methyl-D-erythritol 4-phosphate cytidylyltransferase activity"/>
    <property type="evidence" value="ECO:0007669"/>
    <property type="project" value="UniProtKB-UniRule"/>
</dbReference>
<proteinExistence type="inferred from homology"/>
<comment type="pathway">
    <text evidence="3">Isoprenoid biosynthesis; isopentenyl diphosphate biosynthesis via DXP pathway; isopentenyl diphosphate from 1-deoxy-D-xylulose 5-phosphate: step 2/6.</text>
</comment>
<dbReference type="Proteomes" id="UP000191663">
    <property type="component" value="Unassembled WGS sequence"/>
</dbReference>
<reference evidence="5" key="1">
    <citation type="submission" date="2017-01" db="EMBL/GenBank/DDBJ databases">
        <title>Novel pathways for hydrocarbon cycling and metabolic interdependencies in hydrothermal sediment communities.</title>
        <authorList>
            <person name="Dombrowski N."/>
            <person name="Seitz K."/>
            <person name="Teske A."/>
            <person name="Baker B."/>
        </authorList>
    </citation>
    <scope>NUCLEOTIDE SEQUENCE [LARGE SCALE GENOMIC DNA]</scope>
</reference>
<evidence type="ECO:0000256" key="2">
    <source>
        <dbReference type="ARBA" id="ARBA00022695"/>
    </source>
</evidence>